<dbReference type="InterPro" id="IPR032820">
    <property type="entry name" value="ATPase_put"/>
</dbReference>
<keyword evidence="3" id="KW-1185">Reference proteome</keyword>
<dbReference type="OrthoDB" id="9798708at2"/>
<dbReference type="AlphaFoldDB" id="A0A4Q1C138"/>
<proteinExistence type="predicted"/>
<gene>
    <name evidence="2" type="ORF">ESB04_04110</name>
</gene>
<dbReference type="RefSeq" id="WP_129026452.1">
    <property type="nucleotide sequence ID" value="NZ_SDHY01000002.1"/>
</dbReference>
<reference evidence="2 3" key="1">
    <citation type="submission" date="2019-01" db="EMBL/GenBank/DDBJ databases">
        <title>Cytophagaceae bacterium strain CAR-16.</title>
        <authorList>
            <person name="Chen W.-M."/>
        </authorList>
    </citation>
    <scope>NUCLEOTIDE SEQUENCE [LARGE SCALE GENOMIC DNA]</scope>
    <source>
        <strain evidence="2 3">CAR-16</strain>
    </source>
</reference>
<dbReference type="EMBL" id="SDHY01000002">
    <property type="protein sequence ID" value="RXK50842.1"/>
    <property type="molecule type" value="Genomic_DNA"/>
</dbReference>
<dbReference type="Proteomes" id="UP000289455">
    <property type="component" value="Unassembled WGS sequence"/>
</dbReference>
<sequence length="61" mass="7091">MNPYQKYMGAAFQMLVTILLGVWLGRYLDAYFQFSKPWMTIVFSLGSIVFSMFGLIRSLLK</sequence>
<evidence type="ECO:0000313" key="2">
    <source>
        <dbReference type="EMBL" id="RXK50842.1"/>
    </source>
</evidence>
<evidence type="ECO:0000313" key="3">
    <source>
        <dbReference type="Proteomes" id="UP000289455"/>
    </source>
</evidence>
<keyword evidence="1" id="KW-0812">Transmembrane</keyword>
<evidence type="ECO:0000256" key="1">
    <source>
        <dbReference type="SAM" id="Phobius"/>
    </source>
</evidence>
<name>A0A4Q1C138_9BACT</name>
<protein>
    <submittedName>
        <fullName evidence="2">AtpZ/AtpI family protein</fullName>
    </submittedName>
</protein>
<keyword evidence="1" id="KW-1133">Transmembrane helix</keyword>
<dbReference type="Pfam" id="PF09527">
    <property type="entry name" value="ATPase_gene1"/>
    <property type="match status" value="1"/>
</dbReference>
<comment type="caution">
    <text evidence="2">The sequence shown here is derived from an EMBL/GenBank/DDBJ whole genome shotgun (WGS) entry which is preliminary data.</text>
</comment>
<organism evidence="2 3">
    <name type="scientific">Aquirufa rosea</name>
    <dbReference type="NCBI Taxonomy" id="2509241"/>
    <lineage>
        <taxon>Bacteria</taxon>
        <taxon>Pseudomonadati</taxon>
        <taxon>Bacteroidota</taxon>
        <taxon>Cytophagia</taxon>
        <taxon>Cytophagales</taxon>
        <taxon>Flectobacillaceae</taxon>
        <taxon>Aquirufa</taxon>
    </lineage>
</organism>
<keyword evidence="1" id="KW-0472">Membrane</keyword>
<feature type="transmembrane region" description="Helical" evidence="1">
    <location>
        <begin position="38"/>
        <end position="60"/>
    </location>
</feature>
<feature type="transmembrane region" description="Helical" evidence="1">
    <location>
        <begin position="7"/>
        <end position="26"/>
    </location>
</feature>
<accession>A0A4Q1C138</accession>